<evidence type="ECO:0000256" key="8">
    <source>
        <dbReference type="ARBA" id="ARBA00023143"/>
    </source>
</evidence>
<evidence type="ECO:0000256" key="7">
    <source>
        <dbReference type="ARBA" id="ARBA00023136"/>
    </source>
</evidence>
<evidence type="ECO:0000256" key="4">
    <source>
        <dbReference type="ARBA" id="ARBA00022475"/>
    </source>
</evidence>
<evidence type="ECO:0000259" key="13">
    <source>
        <dbReference type="Pfam" id="PF08345"/>
    </source>
</evidence>
<reference evidence="15" key="1">
    <citation type="submission" date="2016-11" db="EMBL/GenBank/DDBJ databases">
        <authorList>
            <person name="Varghese N."/>
            <person name="Submissions S."/>
        </authorList>
    </citation>
    <scope>NUCLEOTIDE SEQUENCE [LARGE SCALE GENOMIC DNA]</scope>
    <source>
        <strain evidence="15">DSM 45627</strain>
    </source>
</reference>
<feature type="region of interest" description="Disordered" evidence="10">
    <location>
        <begin position="468"/>
        <end position="523"/>
    </location>
</feature>
<dbReference type="GO" id="GO:0005886">
    <property type="term" value="C:plasma membrane"/>
    <property type="evidence" value="ECO:0007669"/>
    <property type="project" value="UniProtKB-SubCell"/>
</dbReference>
<comment type="function">
    <text evidence="9">The M ring may be actively involved in energy transduction.</text>
</comment>
<keyword evidence="8 9" id="KW-0975">Bacterial flagellum</keyword>
<gene>
    <name evidence="14" type="ORF">SAMN05443575_1872</name>
</gene>
<feature type="domain" description="Flagellar M-ring N-terminal" evidence="12">
    <location>
        <begin position="52"/>
        <end position="226"/>
    </location>
</feature>
<feature type="transmembrane region" description="Helical" evidence="11">
    <location>
        <begin position="31"/>
        <end position="50"/>
    </location>
</feature>
<feature type="compositionally biased region" description="Gly residues" evidence="10">
    <location>
        <begin position="309"/>
        <end position="318"/>
    </location>
</feature>
<dbReference type="PRINTS" id="PR01009">
    <property type="entry name" value="FLGMRINGFLIF"/>
</dbReference>
<evidence type="ECO:0000313" key="14">
    <source>
        <dbReference type="EMBL" id="SHG26908.1"/>
    </source>
</evidence>
<dbReference type="PANTHER" id="PTHR30046:SF0">
    <property type="entry name" value="FLAGELLAR M-RING PROTEIN"/>
    <property type="match status" value="1"/>
</dbReference>
<dbReference type="InterPro" id="IPR000067">
    <property type="entry name" value="FlgMring_FliF"/>
</dbReference>
<feature type="compositionally biased region" description="Acidic residues" evidence="10">
    <location>
        <begin position="479"/>
        <end position="488"/>
    </location>
</feature>
<evidence type="ECO:0000313" key="15">
    <source>
        <dbReference type="Proteomes" id="UP000186132"/>
    </source>
</evidence>
<dbReference type="STRING" id="1206085.SAMN05443575_1872"/>
<keyword evidence="6 11" id="KW-1133">Transmembrane helix</keyword>
<dbReference type="GO" id="GO:0009431">
    <property type="term" value="C:bacterial-type flagellum basal body, MS ring"/>
    <property type="evidence" value="ECO:0007669"/>
    <property type="project" value="InterPro"/>
</dbReference>
<dbReference type="AlphaFoldDB" id="A0A1M5IEZ0"/>
<dbReference type="PANTHER" id="PTHR30046">
    <property type="entry name" value="FLAGELLAR M-RING PROTEIN"/>
    <property type="match status" value="1"/>
</dbReference>
<dbReference type="InterPro" id="IPR043427">
    <property type="entry name" value="YscJ/FliF"/>
</dbReference>
<dbReference type="InterPro" id="IPR013556">
    <property type="entry name" value="Flag_M-ring_C"/>
</dbReference>
<dbReference type="EMBL" id="FQVU01000002">
    <property type="protein sequence ID" value="SHG26908.1"/>
    <property type="molecule type" value="Genomic_DNA"/>
</dbReference>
<dbReference type="Gene3D" id="3.30.300.30">
    <property type="match status" value="1"/>
</dbReference>
<evidence type="ECO:0000256" key="6">
    <source>
        <dbReference type="ARBA" id="ARBA00022989"/>
    </source>
</evidence>
<dbReference type="InterPro" id="IPR006182">
    <property type="entry name" value="FliF_N_dom"/>
</dbReference>
<keyword evidence="15" id="KW-1185">Reference proteome</keyword>
<evidence type="ECO:0000256" key="1">
    <source>
        <dbReference type="ARBA" id="ARBA00004117"/>
    </source>
</evidence>
<dbReference type="GO" id="GO:0003774">
    <property type="term" value="F:cytoskeletal motor activity"/>
    <property type="evidence" value="ECO:0007669"/>
    <property type="project" value="InterPro"/>
</dbReference>
<protein>
    <recommendedName>
        <fullName evidence="9">Flagellar M-ring protein</fullName>
    </recommendedName>
</protein>
<feature type="compositionally biased region" description="Low complexity" evidence="10">
    <location>
        <begin position="319"/>
        <end position="336"/>
    </location>
</feature>
<evidence type="ECO:0000256" key="2">
    <source>
        <dbReference type="ARBA" id="ARBA00004651"/>
    </source>
</evidence>
<dbReference type="InterPro" id="IPR045851">
    <property type="entry name" value="AMP-bd_C_sf"/>
</dbReference>
<keyword evidence="5 11" id="KW-0812">Transmembrane</keyword>
<dbReference type="Pfam" id="PF08345">
    <property type="entry name" value="YscJ_FliF_C"/>
    <property type="match status" value="1"/>
</dbReference>
<comment type="subcellular location">
    <subcellularLocation>
        <location evidence="1 9">Bacterial flagellum basal body</location>
    </subcellularLocation>
    <subcellularLocation>
        <location evidence="2">Cell membrane</location>
        <topology evidence="2">Multi-pass membrane protein</topology>
    </subcellularLocation>
</comment>
<dbReference type="Pfam" id="PF01514">
    <property type="entry name" value="YscJ_FliF"/>
    <property type="match status" value="1"/>
</dbReference>
<dbReference type="PIRSF" id="PIRSF004862">
    <property type="entry name" value="FliF"/>
    <property type="match status" value="1"/>
</dbReference>
<evidence type="ECO:0000259" key="12">
    <source>
        <dbReference type="Pfam" id="PF01514"/>
    </source>
</evidence>
<proteinExistence type="inferred from homology"/>
<evidence type="ECO:0000256" key="9">
    <source>
        <dbReference type="PIRNR" id="PIRNR004862"/>
    </source>
</evidence>
<dbReference type="NCBIfam" id="TIGR00206">
    <property type="entry name" value="fliF"/>
    <property type="match status" value="1"/>
</dbReference>
<keyword evidence="14" id="KW-0282">Flagellum</keyword>
<dbReference type="OrthoDB" id="9807026at2"/>
<keyword evidence="4" id="KW-1003">Cell membrane</keyword>
<dbReference type="RefSeq" id="WP_073388929.1">
    <property type="nucleotide sequence ID" value="NZ_FQVU01000002.1"/>
</dbReference>
<accession>A0A1M5IEZ0</accession>
<keyword evidence="14" id="KW-0966">Cell projection</keyword>
<keyword evidence="14" id="KW-0969">Cilium</keyword>
<evidence type="ECO:0000256" key="5">
    <source>
        <dbReference type="ARBA" id="ARBA00022692"/>
    </source>
</evidence>
<feature type="region of interest" description="Disordered" evidence="10">
    <location>
        <begin position="299"/>
        <end position="350"/>
    </location>
</feature>
<organism evidence="14 15">
    <name type="scientific">Jatrophihabitans endophyticus</name>
    <dbReference type="NCBI Taxonomy" id="1206085"/>
    <lineage>
        <taxon>Bacteria</taxon>
        <taxon>Bacillati</taxon>
        <taxon>Actinomycetota</taxon>
        <taxon>Actinomycetes</taxon>
        <taxon>Jatrophihabitantales</taxon>
        <taxon>Jatrophihabitantaceae</taxon>
        <taxon>Jatrophihabitans</taxon>
    </lineage>
</organism>
<evidence type="ECO:0000256" key="11">
    <source>
        <dbReference type="SAM" id="Phobius"/>
    </source>
</evidence>
<sequence>MSGKPDIKTQVTDFAKKRWADFQGFSPGQKAVTVFAVLALAIGGYFLATWKSEPAYAPLYSNLAATDASSIVDKLNSQGIPYKLTDGGAGINVPVDQVDTARLAVSAAGLPNSGQTGYALLDKEGVTTSQFKQQVDYQRAVEGELAKTIQSIQGVQAASVHLAIPQEDVFNDGTSTPTAAVLLTVSPGTQLTASQVQSVVYLVSSSVQGMKTGNVTVTDSNGNVLNSPDGGMSGAVNTATQAKAAQDYNTRTAAQLQSAIDASLGTGHAKVIVNATLNFDKSTTKTNKYLYQKGIPPVSESKKTEKYAGTGGTAGGTAGTNTDTNGTSSTNATSTGNGNGNGYDSTEETKNNALGTQENTTETAPGAVQNQHIAVMLDDKAKGLDTVGIQNLVKSAVGYDAKRGDTLSVEAMPFDTSALTQSTQAAKAAAAQEAAAKSHDQMISLIKQGVFGALLLALVVGTWLASRKRRGGAPVQPEPVDDGPDLMDDLMPATEPEPPVRAFPAAVQSDESERAAERRRELVRAADNRPAEVAHLLSGWLSTKEN</sequence>
<name>A0A1M5IEZ0_9ACTN</name>
<feature type="domain" description="Flagellar M-ring C-terminal" evidence="13">
    <location>
        <begin position="262"/>
        <end position="414"/>
    </location>
</feature>
<keyword evidence="7 11" id="KW-0472">Membrane</keyword>
<evidence type="ECO:0000256" key="3">
    <source>
        <dbReference type="ARBA" id="ARBA00007971"/>
    </source>
</evidence>
<comment type="similarity">
    <text evidence="3 9">Belongs to the FliF family.</text>
</comment>
<evidence type="ECO:0000256" key="10">
    <source>
        <dbReference type="SAM" id="MobiDB-lite"/>
    </source>
</evidence>
<dbReference type="Proteomes" id="UP000186132">
    <property type="component" value="Unassembled WGS sequence"/>
</dbReference>
<feature type="compositionally biased region" description="Basic and acidic residues" evidence="10">
    <location>
        <begin position="511"/>
        <end position="523"/>
    </location>
</feature>
<dbReference type="GO" id="GO:0071973">
    <property type="term" value="P:bacterial-type flagellum-dependent cell motility"/>
    <property type="evidence" value="ECO:0007669"/>
    <property type="project" value="InterPro"/>
</dbReference>